<dbReference type="GO" id="GO:0005230">
    <property type="term" value="F:extracellular ligand-gated monoatomic ion channel activity"/>
    <property type="evidence" value="ECO:0007669"/>
    <property type="project" value="InterPro"/>
</dbReference>
<sequence>MIIRFDISLDLFKPNIKSQHLHFLGQKTFFIRHKMRLTLLLSIVSLLFIDDVFCQTRTDFIRALLVDYDNRITPNFEQNIPTEVEVSLFINSIDSISEETMDFTMNTFVQQEWKDTRLEFHGFIDVEYLELDAGLIKEIWVPDLYFTNEKVASFHDVTVPNKMLHLFSDGRIVYRLRISLKASCPMDLYKYPMDEQTCSLYLQSFAFTTNGIVFKWKNDSAVQKSNRFELPQFRLVGNDTLECNESYGTNGNASFSCIQLNLHFMRNIGYYMIQFFVPSVMIVLLSWVSFWLTIDAVPARISLGILTVLTMTTQRSAGTASLPRVSYIKAIDVWMGACLVFVFAALLEFAFVNVMERRQIRRVQSVRLKGNGESKPCLDKLERNISKLPMTGHKKAKTIDNVSRVVFPISFILFCVVYWVYYVIQDGDIYYKDCSSHNIYTMTTYEKGRVFYSSTSLDPTGLAVGNIDDLYVAGNASDNVLRI</sequence>
<gene>
    <name evidence="23" type="ORF">MCOR_39468</name>
</gene>
<dbReference type="SUPFAM" id="SSF63712">
    <property type="entry name" value="Nicotinic receptor ligand binding domain-like"/>
    <property type="match status" value="1"/>
</dbReference>
<dbReference type="NCBIfam" id="TIGR00860">
    <property type="entry name" value="LIC"/>
    <property type="match status" value="1"/>
</dbReference>
<evidence type="ECO:0000256" key="13">
    <source>
        <dbReference type="ARBA" id="ARBA00023180"/>
    </source>
</evidence>
<evidence type="ECO:0000313" key="24">
    <source>
        <dbReference type="Proteomes" id="UP000507470"/>
    </source>
</evidence>
<dbReference type="OrthoDB" id="407674at2759"/>
<evidence type="ECO:0000256" key="4">
    <source>
        <dbReference type="ARBA" id="ARBA00022692"/>
    </source>
</evidence>
<evidence type="ECO:0000256" key="5">
    <source>
        <dbReference type="ARBA" id="ARBA00022729"/>
    </source>
</evidence>
<dbReference type="Gene3D" id="2.70.170.10">
    <property type="entry name" value="Neurotransmitter-gated ion-channel ligand-binding domain"/>
    <property type="match status" value="1"/>
</dbReference>
<keyword evidence="4 20" id="KW-0812">Transmembrane</keyword>
<keyword evidence="12" id="KW-0869">Chloride channel</keyword>
<dbReference type="PROSITE" id="PS00236">
    <property type="entry name" value="NEUROTR_ION_CHANNEL"/>
    <property type="match status" value="1"/>
</dbReference>
<evidence type="ECO:0000256" key="16">
    <source>
        <dbReference type="ARBA" id="ARBA00023286"/>
    </source>
</evidence>
<evidence type="ECO:0000256" key="19">
    <source>
        <dbReference type="ARBA" id="ARBA00071250"/>
    </source>
</evidence>
<evidence type="ECO:0000256" key="7">
    <source>
        <dbReference type="ARBA" id="ARBA00023018"/>
    </source>
</evidence>
<dbReference type="PRINTS" id="PR00253">
    <property type="entry name" value="GABAARECEPTR"/>
</dbReference>
<dbReference type="InterPro" id="IPR036719">
    <property type="entry name" value="Neuro-gated_channel_TM_sf"/>
</dbReference>
<dbReference type="InterPro" id="IPR006029">
    <property type="entry name" value="Neurotrans-gated_channel_TM"/>
</dbReference>
<dbReference type="Pfam" id="PF02932">
    <property type="entry name" value="Neur_chan_memb"/>
    <property type="match status" value="1"/>
</dbReference>
<evidence type="ECO:0000259" key="21">
    <source>
        <dbReference type="Pfam" id="PF02931"/>
    </source>
</evidence>
<dbReference type="Gene3D" id="1.20.58.390">
    <property type="entry name" value="Neurotransmitter-gated ion-channel transmembrane domain"/>
    <property type="match status" value="1"/>
</dbReference>
<keyword evidence="13" id="KW-0325">Glycoprotein</keyword>
<evidence type="ECO:0000256" key="17">
    <source>
        <dbReference type="ARBA" id="ARBA00023303"/>
    </source>
</evidence>
<keyword evidence="6 20" id="KW-1133">Transmembrane helix</keyword>
<keyword evidence="3" id="KW-1003">Cell membrane</keyword>
<evidence type="ECO:0000256" key="11">
    <source>
        <dbReference type="ARBA" id="ARBA00023170"/>
    </source>
</evidence>
<dbReference type="InterPro" id="IPR036734">
    <property type="entry name" value="Neur_chan_lig-bd_sf"/>
</dbReference>
<evidence type="ECO:0000256" key="1">
    <source>
        <dbReference type="ARBA" id="ARBA00010180"/>
    </source>
</evidence>
<evidence type="ECO:0000256" key="15">
    <source>
        <dbReference type="ARBA" id="ARBA00023257"/>
    </source>
</evidence>
<keyword evidence="14" id="KW-0868">Chloride</keyword>
<evidence type="ECO:0000259" key="22">
    <source>
        <dbReference type="Pfam" id="PF02932"/>
    </source>
</evidence>
<keyword evidence="7" id="KW-0770">Synapse</keyword>
<dbReference type="InterPro" id="IPR006202">
    <property type="entry name" value="Neur_chan_lig-bd"/>
</dbReference>
<keyword evidence="2 20" id="KW-0813">Transport</keyword>
<evidence type="ECO:0000256" key="9">
    <source>
        <dbReference type="ARBA" id="ARBA00023136"/>
    </source>
</evidence>
<keyword evidence="5" id="KW-0732">Signal</keyword>
<feature type="transmembrane region" description="Helical" evidence="20">
    <location>
        <begin position="297"/>
        <end position="313"/>
    </location>
</feature>
<accession>A0A6J8DD12</accession>
<name>A0A6J8DD12_MYTCO</name>
<evidence type="ECO:0000313" key="23">
    <source>
        <dbReference type="EMBL" id="CAC5405819.1"/>
    </source>
</evidence>
<evidence type="ECO:0000256" key="12">
    <source>
        <dbReference type="ARBA" id="ARBA00023173"/>
    </source>
</evidence>
<evidence type="ECO:0000256" key="18">
    <source>
        <dbReference type="ARBA" id="ARBA00034104"/>
    </source>
</evidence>
<organism evidence="23 24">
    <name type="scientific">Mytilus coruscus</name>
    <name type="common">Sea mussel</name>
    <dbReference type="NCBI Taxonomy" id="42192"/>
    <lineage>
        <taxon>Eukaryota</taxon>
        <taxon>Metazoa</taxon>
        <taxon>Spiralia</taxon>
        <taxon>Lophotrochozoa</taxon>
        <taxon>Mollusca</taxon>
        <taxon>Bivalvia</taxon>
        <taxon>Autobranchia</taxon>
        <taxon>Pteriomorphia</taxon>
        <taxon>Mytilida</taxon>
        <taxon>Mytiloidea</taxon>
        <taxon>Mytilidae</taxon>
        <taxon>Mytilinae</taxon>
        <taxon>Mytilus</taxon>
    </lineage>
</organism>
<dbReference type="CDD" id="cd18991">
    <property type="entry name" value="LGIC_ECD_GlyR"/>
    <property type="match status" value="1"/>
</dbReference>
<evidence type="ECO:0000256" key="3">
    <source>
        <dbReference type="ARBA" id="ARBA00022475"/>
    </source>
</evidence>
<dbReference type="FunFam" id="2.70.170.10:FF:000021">
    <property type="entry name" value="Gamma-aminobutyric acid receptor isoform 3b"/>
    <property type="match status" value="1"/>
</dbReference>
<dbReference type="FunFam" id="1.20.58.390:FF:000067">
    <property type="entry name" value="Glycine receptor subunit alpha-2"/>
    <property type="match status" value="1"/>
</dbReference>
<evidence type="ECO:0000256" key="14">
    <source>
        <dbReference type="ARBA" id="ARBA00023214"/>
    </source>
</evidence>
<feature type="transmembrane region" description="Helical" evidence="20">
    <location>
        <begin position="333"/>
        <end position="352"/>
    </location>
</feature>
<feature type="transmembrane region" description="Helical" evidence="20">
    <location>
        <begin position="405"/>
        <end position="424"/>
    </location>
</feature>
<evidence type="ECO:0000256" key="8">
    <source>
        <dbReference type="ARBA" id="ARBA00023065"/>
    </source>
</evidence>
<keyword evidence="16" id="KW-1071">Ligand-gated ion channel</keyword>
<dbReference type="AlphaFoldDB" id="A0A6J8DD12"/>
<dbReference type="InterPro" id="IPR038050">
    <property type="entry name" value="Neuro_actylchol_rec"/>
</dbReference>
<dbReference type="PANTHER" id="PTHR18945">
    <property type="entry name" value="NEUROTRANSMITTER GATED ION CHANNEL"/>
    <property type="match status" value="1"/>
</dbReference>
<evidence type="ECO:0000256" key="20">
    <source>
        <dbReference type="RuleBase" id="RU000687"/>
    </source>
</evidence>
<dbReference type="GO" id="GO:0045211">
    <property type="term" value="C:postsynaptic membrane"/>
    <property type="evidence" value="ECO:0007669"/>
    <property type="project" value="UniProtKB-SubCell"/>
</dbReference>
<evidence type="ECO:0000256" key="6">
    <source>
        <dbReference type="ARBA" id="ARBA00022989"/>
    </source>
</evidence>
<feature type="domain" description="Neurotransmitter-gated ion-channel ligand-binding" evidence="21">
    <location>
        <begin position="59"/>
        <end position="267"/>
    </location>
</feature>
<keyword evidence="15" id="KW-0628">Postsynaptic cell membrane</keyword>
<protein>
    <recommendedName>
        <fullName evidence="19">Gamma-aminobutyric acid receptor subunit beta</fullName>
    </recommendedName>
</protein>
<dbReference type="CDD" id="cd19049">
    <property type="entry name" value="LGIC_TM_anion"/>
    <property type="match status" value="1"/>
</dbReference>
<dbReference type="Pfam" id="PF02931">
    <property type="entry name" value="Neur_chan_LBD"/>
    <property type="match status" value="1"/>
</dbReference>
<keyword evidence="9 20" id="KW-0472">Membrane</keyword>
<comment type="subcellular location">
    <subcellularLocation>
        <location evidence="18">Postsynaptic cell membrane</location>
        <topology evidence="18">Multi-pass membrane protein</topology>
    </subcellularLocation>
</comment>
<keyword evidence="8 20" id="KW-0406">Ion transport</keyword>
<proteinExistence type="inferred from homology"/>
<keyword evidence="11" id="KW-0675">Receptor</keyword>
<feature type="transmembrane region" description="Helical" evidence="20">
    <location>
        <begin position="268"/>
        <end position="290"/>
    </location>
</feature>
<dbReference type="EMBL" id="CACVKT020007139">
    <property type="protein sequence ID" value="CAC5405819.1"/>
    <property type="molecule type" value="Genomic_DNA"/>
</dbReference>
<comment type="similarity">
    <text evidence="1">Belongs to the ligand-gated ion channel (TC 1.A.9) family. Gamma-aminobutyric acid receptor (TC 1.A.9.5) subfamily.</text>
</comment>
<dbReference type="InterPro" id="IPR006028">
    <property type="entry name" value="GABAA/Glycine_rcpt"/>
</dbReference>
<evidence type="ECO:0000256" key="10">
    <source>
        <dbReference type="ARBA" id="ARBA00023157"/>
    </source>
</evidence>
<dbReference type="PRINTS" id="PR00252">
    <property type="entry name" value="NRIONCHANNEL"/>
</dbReference>
<keyword evidence="24" id="KW-1185">Reference proteome</keyword>
<dbReference type="InterPro" id="IPR018000">
    <property type="entry name" value="Neurotransmitter_ion_chnl_CS"/>
</dbReference>
<dbReference type="Proteomes" id="UP000507470">
    <property type="component" value="Unassembled WGS sequence"/>
</dbReference>
<dbReference type="GO" id="GO:0004888">
    <property type="term" value="F:transmembrane signaling receptor activity"/>
    <property type="evidence" value="ECO:0007669"/>
    <property type="project" value="InterPro"/>
</dbReference>
<dbReference type="GO" id="GO:0005254">
    <property type="term" value="F:chloride channel activity"/>
    <property type="evidence" value="ECO:0007669"/>
    <property type="project" value="UniProtKB-KW"/>
</dbReference>
<dbReference type="InterPro" id="IPR006201">
    <property type="entry name" value="Neur_channel"/>
</dbReference>
<feature type="domain" description="Neurotransmitter-gated ion-channel transmembrane" evidence="22">
    <location>
        <begin position="277"/>
        <end position="361"/>
    </location>
</feature>
<keyword evidence="10" id="KW-1015">Disulfide bond</keyword>
<dbReference type="GO" id="GO:0034707">
    <property type="term" value="C:chloride channel complex"/>
    <property type="evidence" value="ECO:0007669"/>
    <property type="project" value="UniProtKB-KW"/>
</dbReference>
<keyword evidence="17 20" id="KW-0407">Ion channel</keyword>
<dbReference type="SUPFAM" id="SSF90112">
    <property type="entry name" value="Neurotransmitter-gated ion-channel transmembrane pore"/>
    <property type="match status" value="1"/>
</dbReference>
<evidence type="ECO:0000256" key="2">
    <source>
        <dbReference type="ARBA" id="ARBA00022448"/>
    </source>
</evidence>
<reference evidence="23 24" key="1">
    <citation type="submission" date="2020-06" db="EMBL/GenBank/DDBJ databases">
        <authorList>
            <person name="Li R."/>
            <person name="Bekaert M."/>
        </authorList>
    </citation>
    <scope>NUCLEOTIDE SEQUENCE [LARGE SCALE GENOMIC DNA]</scope>
    <source>
        <strain evidence="24">wild</strain>
    </source>
</reference>